<dbReference type="InterPro" id="IPR001077">
    <property type="entry name" value="COMT_C"/>
</dbReference>
<dbReference type="PANTHER" id="PTHR43712:SF2">
    <property type="entry name" value="O-METHYLTRANSFERASE CICE"/>
    <property type="match status" value="1"/>
</dbReference>
<dbReference type="PANTHER" id="PTHR43712">
    <property type="entry name" value="PUTATIVE (AFU_ORTHOLOGUE AFUA_4G14580)-RELATED"/>
    <property type="match status" value="1"/>
</dbReference>
<sequence length="346" mass="38362">MNHDFSMQKKSVPDAANRLFDLIIGSWASQIIYTSAKAGIVDKIQTGFNSPEKLASILSVNKPELNRLLSAVETLGLIRLHDTDLIELTEMGELLRSDTDETLHPFALLCGQDWHSTTWEHLFARLGSNKPAFDEVMGEPVFEYLTKNLGAGALFDNAMNALSSLWGPYVVSELDLSELHSILDIGGGSGIFLAQILKHQPHLRGHLLDLPDAVDRARRSKHLSHFSSAQRCDFIKGSFFEPIPVKADAHIMKFILHDWADHDALTILLNSHRALNPGGRLFVIEQVISATSPPLARLSDIEMMLFGTGKERTVQEFTKLLEQAAFKVENIKATTTPFSIIEASAL</sequence>
<evidence type="ECO:0000256" key="2">
    <source>
        <dbReference type="ARBA" id="ARBA00022679"/>
    </source>
</evidence>
<dbReference type="PROSITE" id="PS51683">
    <property type="entry name" value="SAM_OMT_II"/>
    <property type="match status" value="1"/>
</dbReference>
<dbReference type="Pfam" id="PF00891">
    <property type="entry name" value="Methyltransf_2"/>
    <property type="match status" value="1"/>
</dbReference>
<evidence type="ECO:0000259" key="4">
    <source>
        <dbReference type="Pfam" id="PF00891"/>
    </source>
</evidence>
<reference evidence="5" key="1">
    <citation type="submission" date="2022-05" db="EMBL/GenBank/DDBJ databases">
        <title>Novel Pseudomonas spp. Isolated from a Rainbow Trout Aquaculture Facility.</title>
        <authorList>
            <person name="Testerman T."/>
            <person name="Graf J."/>
        </authorList>
    </citation>
    <scope>NUCLEOTIDE SEQUENCE</scope>
    <source>
        <strain evidence="5">ID386</strain>
    </source>
</reference>
<keyword evidence="3" id="KW-0949">S-adenosyl-L-methionine</keyword>
<evidence type="ECO:0000256" key="3">
    <source>
        <dbReference type="ARBA" id="ARBA00022691"/>
    </source>
</evidence>
<dbReference type="GO" id="GO:0008168">
    <property type="term" value="F:methyltransferase activity"/>
    <property type="evidence" value="ECO:0007669"/>
    <property type="project" value="UniProtKB-KW"/>
</dbReference>
<keyword evidence="2" id="KW-0808">Transferase</keyword>
<proteinExistence type="predicted"/>
<organism evidence="5 6">
    <name type="scientific">Pseudomonas aphyarum</name>
    <dbReference type="NCBI Taxonomy" id="2942629"/>
    <lineage>
        <taxon>Bacteria</taxon>
        <taxon>Pseudomonadati</taxon>
        <taxon>Pseudomonadota</taxon>
        <taxon>Gammaproteobacteria</taxon>
        <taxon>Pseudomonadales</taxon>
        <taxon>Pseudomonadaceae</taxon>
        <taxon>Pseudomonas</taxon>
    </lineage>
</organism>
<dbReference type="SUPFAM" id="SSF46785">
    <property type="entry name" value="Winged helix' DNA-binding domain"/>
    <property type="match status" value="1"/>
</dbReference>
<accession>A0ABT5PGH8</accession>
<dbReference type="SUPFAM" id="SSF53335">
    <property type="entry name" value="S-adenosyl-L-methionine-dependent methyltransferases"/>
    <property type="match status" value="1"/>
</dbReference>
<comment type="caution">
    <text evidence="5">The sequence shown here is derived from an EMBL/GenBank/DDBJ whole genome shotgun (WGS) entry which is preliminary data.</text>
</comment>
<evidence type="ECO:0000256" key="1">
    <source>
        <dbReference type="ARBA" id="ARBA00022603"/>
    </source>
</evidence>
<protein>
    <submittedName>
        <fullName evidence="5">Methyltransferase</fullName>
    </submittedName>
</protein>
<name>A0ABT5PGH8_9PSED</name>
<dbReference type="GO" id="GO:0032259">
    <property type="term" value="P:methylation"/>
    <property type="evidence" value="ECO:0007669"/>
    <property type="project" value="UniProtKB-KW"/>
</dbReference>
<dbReference type="InterPro" id="IPR029063">
    <property type="entry name" value="SAM-dependent_MTases_sf"/>
</dbReference>
<dbReference type="Gene3D" id="3.40.50.150">
    <property type="entry name" value="Vaccinia Virus protein VP39"/>
    <property type="match status" value="1"/>
</dbReference>
<keyword evidence="6" id="KW-1185">Reference proteome</keyword>
<keyword evidence="1 5" id="KW-0489">Methyltransferase</keyword>
<dbReference type="InterPro" id="IPR016461">
    <property type="entry name" value="COMT-like"/>
</dbReference>
<dbReference type="InterPro" id="IPR036388">
    <property type="entry name" value="WH-like_DNA-bd_sf"/>
</dbReference>
<dbReference type="InterPro" id="IPR036390">
    <property type="entry name" value="WH_DNA-bd_sf"/>
</dbReference>
<dbReference type="RefSeq" id="WP_273898594.1">
    <property type="nucleotide sequence ID" value="NZ_JAMDGS010000001.1"/>
</dbReference>
<dbReference type="Gene3D" id="1.10.10.10">
    <property type="entry name" value="Winged helix-like DNA-binding domain superfamily/Winged helix DNA-binding domain"/>
    <property type="match status" value="1"/>
</dbReference>
<dbReference type="CDD" id="cd02440">
    <property type="entry name" value="AdoMet_MTases"/>
    <property type="match status" value="1"/>
</dbReference>
<gene>
    <name evidence="5" type="ORF">M5G18_00180</name>
</gene>
<dbReference type="PIRSF" id="PIRSF005739">
    <property type="entry name" value="O-mtase"/>
    <property type="match status" value="1"/>
</dbReference>
<feature type="domain" description="O-methyltransferase C-terminal" evidence="4">
    <location>
        <begin position="119"/>
        <end position="327"/>
    </location>
</feature>
<evidence type="ECO:0000313" key="5">
    <source>
        <dbReference type="EMBL" id="MDD1122994.1"/>
    </source>
</evidence>
<dbReference type="EMBL" id="JAMDGS010000001">
    <property type="protein sequence ID" value="MDD1122994.1"/>
    <property type="molecule type" value="Genomic_DNA"/>
</dbReference>
<evidence type="ECO:0000313" key="6">
    <source>
        <dbReference type="Proteomes" id="UP001150531"/>
    </source>
</evidence>
<dbReference type="Proteomes" id="UP001150531">
    <property type="component" value="Unassembled WGS sequence"/>
</dbReference>